<keyword evidence="2" id="KW-1185">Reference proteome</keyword>
<dbReference type="Proteomes" id="UP000824120">
    <property type="component" value="Chromosome 8"/>
</dbReference>
<protein>
    <submittedName>
        <fullName evidence="1">Uncharacterized protein</fullName>
    </submittedName>
</protein>
<organism evidence="1 2">
    <name type="scientific">Solanum commersonii</name>
    <name type="common">Commerson's wild potato</name>
    <name type="synonym">Commerson's nightshade</name>
    <dbReference type="NCBI Taxonomy" id="4109"/>
    <lineage>
        <taxon>Eukaryota</taxon>
        <taxon>Viridiplantae</taxon>
        <taxon>Streptophyta</taxon>
        <taxon>Embryophyta</taxon>
        <taxon>Tracheophyta</taxon>
        <taxon>Spermatophyta</taxon>
        <taxon>Magnoliopsida</taxon>
        <taxon>eudicotyledons</taxon>
        <taxon>Gunneridae</taxon>
        <taxon>Pentapetalae</taxon>
        <taxon>asterids</taxon>
        <taxon>lamiids</taxon>
        <taxon>Solanales</taxon>
        <taxon>Solanaceae</taxon>
        <taxon>Solanoideae</taxon>
        <taxon>Solaneae</taxon>
        <taxon>Solanum</taxon>
    </lineage>
</organism>
<evidence type="ECO:0000313" key="1">
    <source>
        <dbReference type="EMBL" id="KAG5590362.1"/>
    </source>
</evidence>
<dbReference type="EMBL" id="JACXVP010000008">
    <property type="protein sequence ID" value="KAG5590362.1"/>
    <property type="molecule type" value="Genomic_DNA"/>
</dbReference>
<proteinExistence type="predicted"/>
<dbReference type="AlphaFoldDB" id="A0A9J5XRE7"/>
<accession>A0A9J5XRE7</accession>
<reference evidence="1 2" key="1">
    <citation type="submission" date="2020-09" db="EMBL/GenBank/DDBJ databases">
        <title>De no assembly of potato wild relative species, Solanum commersonii.</title>
        <authorList>
            <person name="Cho K."/>
        </authorList>
    </citation>
    <scope>NUCLEOTIDE SEQUENCE [LARGE SCALE GENOMIC DNA]</scope>
    <source>
        <strain evidence="1">LZ3.2</strain>
        <tissue evidence="1">Leaf</tissue>
    </source>
</reference>
<sequence>MAEKTKKRRLEDRLMHLVSRRKALNFPKVLVCRALKEKIKSAMNRSSRRVAEQFRDAVLYSPMIQNGRC</sequence>
<evidence type="ECO:0000313" key="2">
    <source>
        <dbReference type="Proteomes" id="UP000824120"/>
    </source>
</evidence>
<name>A0A9J5XRE7_SOLCO</name>
<comment type="caution">
    <text evidence="1">The sequence shown here is derived from an EMBL/GenBank/DDBJ whole genome shotgun (WGS) entry which is preliminary data.</text>
</comment>
<gene>
    <name evidence="1" type="ORF">H5410_040876</name>
</gene>